<evidence type="ECO:0000259" key="1">
    <source>
        <dbReference type="Pfam" id="PF00144"/>
    </source>
</evidence>
<reference evidence="2 3" key="1">
    <citation type="submission" date="2024-09" db="EMBL/GenBank/DDBJ databases">
        <authorList>
            <person name="Sun Q."/>
            <person name="Mori K."/>
        </authorList>
    </citation>
    <scope>NUCLEOTIDE SEQUENCE [LARGE SCALE GENOMIC DNA]</scope>
    <source>
        <strain evidence="2 3">JCM 15389</strain>
    </source>
</reference>
<sequence>MAADPPDLDEPIGAPGSLSAALARARGWPAPQVAVGVVLAEPPGGPIRQVVRAGAHRTAQPWASVSKLLVALAVLLAVEEGTLTLDEPAGPPGATVRHLLAHASGLAPDERRVLAPPGARRIYSNAGYEVLAETLAARSGMPFDAYLAEGVLWPLGMEGTVLPPGASPASGVVGPLDDMVRLASELLAPRLLDRSTLAEATQVAFPGLAGVVPGVGRFDPCDWGLGVEVRDGKVPHWTGTRASARTYGHFGRSGSFLWVDPEAGCACCGLTGRSFGPWALAVWPPFADAVLEAVSATRASGPLGSAR</sequence>
<dbReference type="InterPro" id="IPR001466">
    <property type="entry name" value="Beta-lactam-related"/>
</dbReference>
<dbReference type="GO" id="GO:0016787">
    <property type="term" value="F:hydrolase activity"/>
    <property type="evidence" value="ECO:0007669"/>
    <property type="project" value="UniProtKB-KW"/>
</dbReference>
<accession>A0ABV6C5U5</accession>
<dbReference type="InterPro" id="IPR012338">
    <property type="entry name" value="Beta-lactam/transpept-like"/>
</dbReference>
<proteinExistence type="predicted"/>
<dbReference type="RefSeq" id="WP_377790297.1">
    <property type="nucleotide sequence ID" value="NZ_JBHLYQ010000134.1"/>
</dbReference>
<dbReference type="Pfam" id="PF00144">
    <property type="entry name" value="Beta-lactamase"/>
    <property type="match status" value="1"/>
</dbReference>
<gene>
    <name evidence="2" type="ORF">ACFFRE_11100</name>
</gene>
<dbReference type="SUPFAM" id="SSF56601">
    <property type="entry name" value="beta-lactamase/transpeptidase-like"/>
    <property type="match status" value="1"/>
</dbReference>
<comment type="caution">
    <text evidence="2">The sequence shown here is derived from an EMBL/GenBank/DDBJ whole genome shotgun (WGS) entry which is preliminary data.</text>
</comment>
<dbReference type="InterPro" id="IPR050789">
    <property type="entry name" value="Diverse_Enzym_Activities"/>
</dbReference>
<protein>
    <submittedName>
        <fullName evidence="2">Serine hydrolase domain-containing protein</fullName>
        <ecNumber evidence="2">3.-.-.-</ecNumber>
    </submittedName>
</protein>
<evidence type="ECO:0000313" key="3">
    <source>
        <dbReference type="Proteomes" id="UP001589788"/>
    </source>
</evidence>
<keyword evidence="3" id="KW-1185">Reference proteome</keyword>
<feature type="domain" description="Beta-lactamase-related" evidence="1">
    <location>
        <begin position="57"/>
        <end position="267"/>
    </location>
</feature>
<dbReference type="Gene3D" id="3.40.710.10">
    <property type="entry name" value="DD-peptidase/beta-lactamase superfamily"/>
    <property type="match status" value="1"/>
</dbReference>
<name>A0ABV6C5U5_9ACTN</name>
<keyword evidence="2" id="KW-0378">Hydrolase</keyword>
<dbReference type="EC" id="3.-.-.-" evidence="2"/>
<dbReference type="PANTHER" id="PTHR43283">
    <property type="entry name" value="BETA-LACTAMASE-RELATED"/>
    <property type="match status" value="1"/>
</dbReference>
<dbReference type="Proteomes" id="UP001589788">
    <property type="component" value="Unassembled WGS sequence"/>
</dbReference>
<organism evidence="2 3">
    <name type="scientific">Aciditerrimonas ferrireducens</name>
    <dbReference type="NCBI Taxonomy" id="667306"/>
    <lineage>
        <taxon>Bacteria</taxon>
        <taxon>Bacillati</taxon>
        <taxon>Actinomycetota</taxon>
        <taxon>Acidimicrobiia</taxon>
        <taxon>Acidimicrobiales</taxon>
        <taxon>Acidimicrobiaceae</taxon>
        <taxon>Aciditerrimonas</taxon>
    </lineage>
</organism>
<evidence type="ECO:0000313" key="2">
    <source>
        <dbReference type="EMBL" id="MFC0082678.1"/>
    </source>
</evidence>
<dbReference type="PANTHER" id="PTHR43283:SF15">
    <property type="entry name" value="CONSERVED PROTEIN"/>
    <property type="match status" value="1"/>
</dbReference>
<dbReference type="EMBL" id="JBHLYQ010000134">
    <property type="protein sequence ID" value="MFC0082678.1"/>
    <property type="molecule type" value="Genomic_DNA"/>
</dbReference>